<evidence type="ECO:0000256" key="3">
    <source>
        <dbReference type="ARBA" id="ARBA00023163"/>
    </source>
</evidence>
<dbReference type="EMBL" id="JBEPSH010000004">
    <property type="protein sequence ID" value="MET4576872.1"/>
    <property type="molecule type" value="Genomic_DNA"/>
</dbReference>
<keyword evidence="2" id="KW-0238">DNA-binding</keyword>
<dbReference type="InterPro" id="IPR011663">
    <property type="entry name" value="UTRA"/>
</dbReference>
<dbReference type="InterPro" id="IPR050679">
    <property type="entry name" value="Bact_HTH_transcr_reg"/>
</dbReference>
<dbReference type="SUPFAM" id="SSF64288">
    <property type="entry name" value="Chorismate lyase-like"/>
    <property type="match status" value="1"/>
</dbReference>
<evidence type="ECO:0000313" key="6">
    <source>
        <dbReference type="Proteomes" id="UP001549320"/>
    </source>
</evidence>
<proteinExistence type="predicted"/>
<dbReference type="PANTHER" id="PTHR44846">
    <property type="entry name" value="MANNOSYL-D-GLYCERATE TRANSPORT/METABOLISM SYSTEM REPRESSOR MNGR-RELATED"/>
    <property type="match status" value="1"/>
</dbReference>
<dbReference type="PANTHER" id="PTHR44846:SF1">
    <property type="entry name" value="MANNOSYL-D-GLYCERATE TRANSPORT_METABOLISM SYSTEM REPRESSOR MNGR-RELATED"/>
    <property type="match status" value="1"/>
</dbReference>
<evidence type="ECO:0000256" key="2">
    <source>
        <dbReference type="ARBA" id="ARBA00023125"/>
    </source>
</evidence>
<evidence type="ECO:0000259" key="4">
    <source>
        <dbReference type="PROSITE" id="PS50949"/>
    </source>
</evidence>
<name>A0ABV2Q779_9BURK</name>
<dbReference type="InterPro" id="IPR036388">
    <property type="entry name" value="WH-like_DNA-bd_sf"/>
</dbReference>
<dbReference type="CDD" id="cd07377">
    <property type="entry name" value="WHTH_GntR"/>
    <property type="match status" value="1"/>
</dbReference>
<dbReference type="InterPro" id="IPR028978">
    <property type="entry name" value="Chorismate_lyase_/UTRA_dom_sf"/>
</dbReference>
<evidence type="ECO:0000256" key="1">
    <source>
        <dbReference type="ARBA" id="ARBA00023015"/>
    </source>
</evidence>
<dbReference type="InterPro" id="IPR000524">
    <property type="entry name" value="Tscrpt_reg_HTH_GntR"/>
</dbReference>
<reference evidence="5 6" key="1">
    <citation type="submission" date="2024-06" db="EMBL/GenBank/DDBJ databases">
        <title>Sorghum-associated microbial communities from plants grown in Nebraska, USA.</title>
        <authorList>
            <person name="Schachtman D."/>
        </authorList>
    </citation>
    <scope>NUCLEOTIDE SEQUENCE [LARGE SCALE GENOMIC DNA]</scope>
    <source>
        <strain evidence="5 6">2709</strain>
    </source>
</reference>
<feature type="domain" description="HTH gntR-type" evidence="4">
    <location>
        <begin position="13"/>
        <end position="81"/>
    </location>
</feature>
<accession>A0ABV2Q779</accession>
<dbReference type="Proteomes" id="UP001549320">
    <property type="component" value="Unassembled WGS sequence"/>
</dbReference>
<organism evidence="5 6">
    <name type="scientific">Ottowia thiooxydans</name>
    <dbReference type="NCBI Taxonomy" id="219182"/>
    <lineage>
        <taxon>Bacteria</taxon>
        <taxon>Pseudomonadati</taxon>
        <taxon>Pseudomonadota</taxon>
        <taxon>Betaproteobacteria</taxon>
        <taxon>Burkholderiales</taxon>
        <taxon>Comamonadaceae</taxon>
        <taxon>Ottowia</taxon>
    </lineage>
</organism>
<dbReference type="InterPro" id="IPR036390">
    <property type="entry name" value="WH_DNA-bd_sf"/>
</dbReference>
<keyword evidence="1" id="KW-0805">Transcription regulation</keyword>
<evidence type="ECO:0000313" key="5">
    <source>
        <dbReference type="EMBL" id="MET4576872.1"/>
    </source>
</evidence>
<sequence>MSDHFPFQPSTGATLYSQLASVLRGRITRGEWKIGDQIPTLDELSEMYGVARVSAKQAVQMLVSEGLLSARRGRRTTVVHSGLYERTLSTGVAAPLEQLPGFNARILSEVRDLSLPSFAEGLGQPEKAYVRITKVDSDGQIPYAFSSIHVSQDLFDLFPPTAAERLKVSRLVRSVNKSPLISARERISVSSANPEEAAALKCPLAAPIAVVQRVYVDARGYVVYAGWSTYNSDRFVVDRELLELVHGDVRLPEASAAATATTVSGQSAQASPGV</sequence>
<dbReference type="PRINTS" id="PR00035">
    <property type="entry name" value="HTHGNTR"/>
</dbReference>
<comment type="caution">
    <text evidence="5">The sequence shown here is derived from an EMBL/GenBank/DDBJ whole genome shotgun (WGS) entry which is preliminary data.</text>
</comment>
<dbReference type="Pfam" id="PF07702">
    <property type="entry name" value="UTRA"/>
    <property type="match status" value="1"/>
</dbReference>
<dbReference type="Pfam" id="PF00392">
    <property type="entry name" value="GntR"/>
    <property type="match status" value="1"/>
</dbReference>
<keyword evidence="3" id="KW-0804">Transcription</keyword>
<dbReference type="Gene3D" id="1.10.10.10">
    <property type="entry name" value="Winged helix-like DNA-binding domain superfamily/Winged helix DNA-binding domain"/>
    <property type="match status" value="1"/>
</dbReference>
<keyword evidence="6" id="KW-1185">Reference proteome</keyword>
<protein>
    <submittedName>
        <fullName evidence="5">GntR family transcriptional regulator</fullName>
    </submittedName>
</protein>
<gene>
    <name evidence="5" type="ORF">ABIE13_001983</name>
</gene>
<dbReference type="Gene3D" id="3.40.1410.10">
    <property type="entry name" value="Chorismate lyase-like"/>
    <property type="match status" value="1"/>
</dbReference>
<dbReference type="SMART" id="SM00345">
    <property type="entry name" value="HTH_GNTR"/>
    <property type="match status" value="1"/>
</dbReference>
<dbReference type="RefSeq" id="WP_354442941.1">
    <property type="nucleotide sequence ID" value="NZ_JBEPSH010000004.1"/>
</dbReference>
<dbReference type="SUPFAM" id="SSF46785">
    <property type="entry name" value="Winged helix' DNA-binding domain"/>
    <property type="match status" value="1"/>
</dbReference>
<dbReference type="SMART" id="SM00866">
    <property type="entry name" value="UTRA"/>
    <property type="match status" value="1"/>
</dbReference>
<dbReference type="PROSITE" id="PS50949">
    <property type="entry name" value="HTH_GNTR"/>
    <property type="match status" value="1"/>
</dbReference>